<dbReference type="GeneID" id="5006766"/>
<dbReference type="STRING" id="436017.A4SB36"/>
<dbReference type="EMBL" id="CP000600">
    <property type="protein sequence ID" value="ABP00864.1"/>
    <property type="molecule type" value="Genomic_DNA"/>
</dbReference>
<keyword evidence="3" id="KW-1185">Reference proteome</keyword>
<accession>A4SB36</accession>
<dbReference type="AlphaFoldDB" id="A4SB36"/>
<dbReference type="OMA" id="RCTRMER"/>
<keyword evidence="1" id="KW-0175">Coiled coil</keyword>
<gene>
    <name evidence="2" type="ORF">OSTLU_29473</name>
</gene>
<dbReference type="KEGG" id="olu:OSTLU_29473"/>
<feature type="coiled-coil region" evidence="1">
    <location>
        <begin position="72"/>
        <end position="282"/>
    </location>
</feature>
<evidence type="ECO:0000313" key="3">
    <source>
        <dbReference type="Proteomes" id="UP000001568"/>
    </source>
</evidence>
<dbReference type="OrthoDB" id="10546871at2759"/>
<dbReference type="Proteomes" id="UP000001568">
    <property type="component" value="Chromosome 20"/>
</dbReference>
<protein>
    <submittedName>
        <fullName evidence="2">Uncharacterized protein</fullName>
    </submittedName>
</protein>
<organism evidence="2 3">
    <name type="scientific">Ostreococcus lucimarinus (strain CCE9901)</name>
    <dbReference type="NCBI Taxonomy" id="436017"/>
    <lineage>
        <taxon>Eukaryota</taxon>
        <taxon>Viridiplantae</taxon>
        <taxon>Chlorophyta</taxon>
        <taxon>Mamiellophyceae</taxon>
        <taxon>Mamiellales</taxon>
        <taxon>Bathycoccaceae</taxon>
        <taxon>Ostreococcus</taxon>
    </lineage>
</organism>
<dbReference type="RefSeq" id="XP_001422547.1">
    <property type="nucleotide sequence ID" value="XM_001422510.1"/>
</dbReference>
<reference evidence="2 3" key="1">
    <citation type="journal article" date="2007" name="Proc. Natl. Acad. Sci. U.S.A.">
        <title>The tiny eukaryote Ostreococcus provides genomic insights into the paradox of plankton speciation.</title>
        <authorList>
            <person name="Palenik B."/>
            <person name="Grimwood J."/>
            <person name="Aerts A."/>
            <person name="Rouze P."/>
            <person name="Salamov A."/>
            <person name="Putnam N."/>
            <person name="Dupont C."/>
            <person name="Jorgensen R."/>
            <person name="Derelle E."/>
            <person name="Rombauts S."/>
            <person name="Zhou K."/>
            <person name="Otillar R."/>
            <person name="Merchant S.S."/>
            <person name="Podell S."/>
            <person name="Gaasterland T."/>
            <person name="Napoli C."/>
            <person name="Gendler K."/>
            <person name="Manuell A."/>
            <person name="Tai V."/>
            <person name="Vallon O."/>
            <person name="Piganeau G."/>
            <person name="Jancek S."/>
            <person name="Heijde M."/>
            <person name="Jabbari K."/>
            <person name="Bowler C."/>
            <person name="Lohr M."/>
            <person name="Robbens S."/>
            <person name="Werner G."/>
            <person name="Dubchak I."/>
            <person name="Pazour G.J."/>
            <person name="Ren Q."/>
            <person name="Paulsen I."/>
            <person name="Delwiche C."/>
            <person name="Schmutz J."/>
            <person name="Rokhsar D."/>
            <person name="Van de Peer Y."/>
            <person name="Moreau H."/>
            <person name="Grigoriev I.V."/>
        </authorList>
    </citation>
    <scope>NUCLEOTIDE SEQUENCE [LARGE SCALE GENOMIC DNA]</scope>
    <source>
        <strain evidence="2 3">CCE9901</strain>
    </source>
</reference>
<sequence length="399" mass="44784">MTLRCRIRATWLKNYANASADGATELSMVSGLESESSAVTDATPPNLLREQDLSGFQQLLSPVAESVSPVIVRQSERREEQARAELEAQRRLNADMEVRLEAVRNELEKTKEELATQRRAVENESARAQSEIAAAKEEAQKTLREKERAIDRVLSDIAAIEKERNAAVRASKDQGFHIEALERSLRERDSDIARLKSLKDTDEATATLEAERIAHSREIERYKSQLDAADTQIETLSRSHKNAHAAFQRKLDSQLKLRAEAEKVFERELEQKHVECDDLRQQCSNIVAETTALTTALKRSADEQHRASTNTAKAEAAQAKCDLRAVSEELCDVRKVLDAHVIELVEAKLNLAESQGSQLVLRRELARTKGKLTEYAARCTRMESMYATIIDESTGTTET</sequence>
<evidence type="ECO:0000313" key="2">
    <source>
        <dbReference type="EMBL" id="ABP00864.1"/>
    </source>
</evidence>
<proteinExistence type="predicted"/>
<name>A4SB36_OSTLU</name>
<dbReference type="HOGENOM" id="CLU_057953_0_0_1"/>
<evidence type="ECO:0000256" key="1">
    <source>
        <dbReference type="SAM" id="Coils"/>
    </source>
</evidence>
<dbReference type="Gramene" id="ABP00864">
    <property type="protein sequence ID" value="ABP00864"/>
    <property type="gene ID" value="OSTLU_29473"/>
</dbReference>